<gene>
    <name evidence="1" type="ORF">IAC59_06780</name>
</gene>
<reference evidence="1" key="1">
    <citation type="submission" date="2020-10" db="EMBL/GenBank/DDBJ databases">
        <authorList>
            <person name="Gilroy R."/>
        </authorList>
    </citation>
    <scope>NUCLEOTIDE SEQUENCE</scope>
    <source>
        <strain evidence="1">ChiSxjej2B14-8506</strain>
    </source>
</reference>
<organism evidence="1 2">
    <name type="scientific">Candidatus Fimadaptatus faecigallinarum</name>
    <dbReference type="NCBI Taxonomy" id="2840814"/>
    <lineage>
        <taxon>Bacteria</taxon>
        <taxon>Bacillati</taxon>
        <taxon>Bacillota</taxon>
        <taxon>Clostridia</taxon>
        <taxon>Eubacteriales</taxon>
        <taxon>Candidatus Fimadaptatus</taxon>
    </lineage>
</organism>
<dbReference type="InterPro" id="IPR016193">
    <property type="entry name" value="Cytidine_deaminase-like"/>
</dbReference>
<reference evidence="1" key="2">
    <citation type="journal article" date="2021" name="PeerJ">
        <title>Extensive microbial diversity within the chicken gut microbiome revealed by metagenomics and culture.</title>
        <authorList>
            <person name="Gilroy R."/>
            <person name="Ravi A."/>
            <person name="Getino M."/>
            <person name="Pursley I."/>
            <person name="Horton D.L."/>
            <person name="Alikhan N.F."/>
            <person name="Baker D."/>
            <person name="Gharbi K."/>
            <person name="Hall N."/>
            <person name="Watson M."/>
            <person name="Adriaenssens E.M."/>
            <person name="Foster-Nyarko E."/>
            <person name="Jarju S."/>
            <person name="Secka A."/>
            <person name="Antonio M."/>
            <person name="Oren A."/>
            <person name="Chaudhuri R.R."/>
            <person name="La Ragione R."/>
            <person name="Hildebrand F."/>
            <person name="Pallen M.J."/>
        </authorList>
    </citation>
    <scope>NUCLEOTIDE SEQUENCE</scope>
    <source>
        <strain evidence="1">ChiSxjej2B14-8506</strain>
    </source>
</reference>
<dbReference type="Gene3D" id="3.40.140.10">
    <property type="entry name" value="Cytidine Deaminase, domain 2"/>
    <property type="match status" value="1"/>
</dbReference>
<accession>A0A9D1LS29</accession>
<dbReference type="EMBL" id="DVNK01000041">
    <property type="protein sequence ID" value="HIU46947.1"/>
    <property type="molecule type" value="Genomic_DNA"/>
</dbReference>
<evidence type="ECO:0000313" key="1">
    <source>
        <dbReference type="EMBL" id="HIU46947.1"/>
    </source>
</evidence>
<comment type="caution">
    <text evidence="1">The sequence shown here is derived from an EMBL/GenBank/DDBJ whole genome shotgun (WGS) entry which is preliminary data.</text>
</comment>
<sequence length="149" mass="16747">MNIEQEMYNRATEFIAQRFPVGWGGAAVIHTEQGSFFTSVALESANASVLLCIETGAMCEAHKYNEKVTHCICVVRDDEKSPFKVLSPCGVCQERLRYWGTDVRVGVTTDDSALKFVPLSELQPWHWSGSYPASELDHYEDLGLDLKRN</sequence>
<dbReference type="CDD" id="cd01283">
    <property type="entry name" value="cytidine_deaminase"/>
    <property type="match status" value="1"/>
</dbReference>
<dbReference type="Proteomes" id="UP000824123">
    <property type="component" value="Unassembled WGS sequence"/>
</dbReference>
<name>A0A9D1LS29_9FIRM</name>
<dbReference type="NCBIfam" id="NF006155">
    <property type="entry name" value="PRK08298.1"/>
    <property type="match status" value="1"/>
</dbReference>
<protein>
    <submittedName>
        <fullName evidence="1">Cytidine deaminase</fullName>
    </submittedName>
</protein>
<dbReference type="AlphaFoldDB" id="A0A9D1LS29"/>
<dbReference type="SUPFAM" id="SSF53927">
    <property type="entry name" value="Cytidine deaminase-like"/>
    <property type="match status" value="1"/>
</dbReference>
<proteinExistence type="predicted"/>
<evidence type="ECO:0000313" key="2">
    <source>
        <dbReference type="Proteomes" id="UP000824123"/>
    </source>
</evidence>
<dbReference type="GO" id="GO:0003824">
    <property type="term" value="F:catalytic activity"/>
    <property type="evidence" value="ECO:0007669"/>
    <property type="project" value="InterPro"/>
</dbReference>